<gene>
    <name evidence="2" type="ORF">O9H85_21090</name>
</gene>
<evidence type="ECO:0000256" key="1">
    <source>
        <dbReference type="SAM" id="MobiDB-lite"/>
    </source>
</evidence>
<proteinExistence type="predicted"/>
<keyword evidence="2" id="KW-0966">Cell projection</keyword>
<dbReference type="EMBL" id="JAQAGZ010000014">
    <property type="protein sequence ID" value="MCZ8514869.1"/>
    <property type="molecule type" value="Genomic_DNA"/>
</dbReference>
<organism evidence="2 3">
    <name type="scientific">Paenibacillus gyeongsangnamensis</name>
    <dbReference type="NCBI Taxonomy" id="3388067"/>
    <lineage>
        <taxon>Bacteria</taxon>
        <taxon>Bacillati</taxon>
        <taxon>Bacillota</taxon>
        <taxon>Bacilli</taxon>
        <taxon>Bacillales</taxon>
        <taxon>Paenibacillaceae</taxon>
        <taxon>Paenibacillus</taxon>
    </lineage>
</organism>
<dbReference type="Proteomes" id="UP001527882">
    <property type="component" value="Unassembled WGS sequence"/>
</dbReference>
<evidence type="ECO:0000313" key="2">
    <source>
        <dbReference type="EMBL" id="MCZ8514869.1"/>
    </source>
</evidence>
<reference evidence="2 3" key="1">
    <citation type="submission" date="2022-12" db="EMBL/GenBank/DDBJ databases">
        <title>Draft genome sequence of Paenibacillus sp. dW9.</title>
        <authorList>
            <person name="Choi E.-W."/>
            <person name="Kim D.-U."/>
        </authorList>
    </citation>
    <scope>NUCLEOTIDE SEQUENCE [LARGE SCALE GENOMIC DNA]</scope>
    <source>
        <strain evidence="3">dW9</strain>
    </source>
</reference>
<sequence length="141" mass="16612">MSLNVDNCHRCGKVYLKNLHGMCPNCIKDIEAQYEKCLNYLRENRQCNIYDLSEATGVEVKQIIKFIREGRISIKNHANMSYDCEICGTPIKEHAICESCRTRLMKDKANMQEDEQRRKDQAEQENHVSFKIKDRLQNRNK</sequence>
<comment type="caution">
    <text evidence="2">The sequence shown here is derived from an EMBL/GenBank/DDBJ whole genome shotgun (WGS) entry which is preliminary data.</text>
</comment>
<feature type="region of interest" description="Disordered" evidence="1">
    <location>
        <begin position="108"/>
        <end position="141"/>
    </location>
</feature>
<accession>A0ABT4QDB0</accession>
<name>A0ABT4QDB0_9BACL</name>
<keyword evidence="2" id="KW-0969">Cilium</keyword>
<keyword evidence="3" id="KW-1185">Reference proteome</keyword>
<dbReference type="RefSeq" id="WP_269883397.1">
    <property type="nucleotide sequence ID" value="NZ_JAQAGZ010000014.1"/>
</dbReference>
<evidence type="ECO:0000313" key="3">
    <source>
        <dbReference type="Proteomes" id="UP001527882"/>
    </source>
</evidence>
<protein>
    <submittedName>
        <fullName evidence="2">Flagellar protein</fullName>
    </submittedName>
</protein>
<keyword evidence="2" id="KW-0282">Flagellum</keyword>